<comment type="similarity">
    <text evidence="1">Belongs to the glycosyl hydrolase 3 family.</text>
</comment>
<gene>
    <name evidence="4" type="primary">bglB_1</name>
    <name evidence="4" type="ORF">Lsed01_00414</name>
</gene>
<keyword evidence="5" id="KW-1185">Reference proteome</keyword>
<dbReference type="Gene3D" id="3.20.20.300">
    <property type="entry name" value="Glycoside hydrolase, family 3, N-terminal domain"/>
    <property type="match status" value="1"/>
</dbReference>
<dbReference type="InterPro" id="IPR001764">
    <property type="entry name" value="Glyco_hydro_3_N"/>
</dbReference>
<evidence type="ECO:0000313" key="5">
    <source>
        <dbReference type="Proteomes" id="UP001426770"/>
    </source>
</evidence>
<dbReference type="InterPro" id="IPR036962">
    <property type="entry name" value="Glyco_hydro_3_N_sf"/>
</dbReference>
<dbReference type="Proteomes" id="UP001426770">
    <property type="component" value="Unassembled WGS sequence"/>
</dbReference>
<feature type="domain" description="Fibronectin type III-like" evidence="3">
    <location>
        <begin position="567"/>
        <end position="637"/>
    </location>
</feature>
<evidence type="ECO:0000259" key="3">
    <source>
        <dbReference type="SMART" id="SM01217"/>
    </source>
</evidence>
<reference evidence="4 5" key="1">
    <citation type="submission" date="2024-02" db="EMBL/GenBank/DDBJ databases">
        <title>Lysinimicrobium sediminis NBRC 112286.</title>
        <authorList>
            <person name="Ichikawa N."/>
            <person name="Katano-Makiyama Y."/>
            <person name="Hidaka K."/>
        </authorList>
    </citation>
    <scope>NUCLEOTIDE SEQUENCE [LARGE SCALE GENOMIC DNA]</scope>
    <source>
        <strain evidence="4 5">NBRC 112286</strain>
    </source>
</reference>
<dbReference type="InterPro" id="IPR013783">
    <property type="entry name" value="Ig-like_fold"/>
</dbReference>
<evidence type="ECO:0000256" key="1">
    <source>
        <dbReference type="ARBA" id="ARBA00005336"/>
    </source>
</evidence>
<dbReference type="SUPFAM" id="SSF52279">
    <property type="entry name" value="Beta-D-glucan exohydrolase, C-terminal domain"/>
    <property type="match status" value="1"/>
</dbReference>
<dbReference type="Gene3D" id="2.60.40.10">
    <property type="entry name" value="Immunoglobulins"/>
    <property type="match status" value="1"/>
</dbReference>
<dbReference type="Pfam" id="PF01915">
    <property type="entry name" value="Glyco_hydro_3_C"/>
    <property type="match status" value="1"/>
</dbReference>
<dbReference type="PANTHER" id="PTHR42715:SF10">
    <property type="entry name" value="BETA-GLUCOSIDASE"/>
    <property type="match status" value="1"/>
</dbReference>
<dbReference type="InterPro" id="IPR050288">
    <property type="entry name" value="Cellulose_deg_GH3"/>
</dbReference>
<dbReference type="SUPFAM" id="SSF51445">
    <property type="entry name" value="(Trans)glycosidases"/>
    <property type="match status" value="1"/>
</dbReference>
<dbReference type="Pfam" id="PF14310">
    <property type="entry name" value="Fn3-like"/>
    <property type="match status" value="1"/>
</dbReference>
<dbReference type="InterPro" id="IPR026891">
    <property type="entry name" value="Fn3-like"/>
</dbReference>
<sequence>MSHELTLLEKAALLSGANIWQTRAVERAGIRALTLSDGPHGIRKQLGSGDHLGINASAEATCFPTAATVANSWDLELAEQVGEALGAEAVALGVDVVLGPGLNIKRSPLCGRNFEYFSEDPFLSGTLAAGYVRGIQSQGVAACPKHFAVNSQEHRRMASDSVVDERTLREIYLTAFEIVVRDAAPKSIMSSYNLVNGAYAHESAHLLQTVLRDEWGFDGAVISDWGGSNDAVEAVRAGGTLEMPSPGLDSARQLLAAVAEGRLTEAELDVRVQEMRTLIDRIDPSLARAVDAQAQHELARRVAEQSQVLLKNDDALLPLAEGTRVAIIGDFAQTPRYQGAGSSLVNPTRLSSALDAVEGSGLALVSFAQGFRRSGGADETLAAEAVEAARAADVVLLYLGLDETSESEGNDRTHMELPVNQVELLNRLRQSTDRIVVVLAAGSAIEMPWIDDARAIVHGYLGGQAGAEATMRVLTGAVNPSGRLAETYPLHLEDNPSHAYFPGVREAAEYREGLYVGYRYYTTAQVPVLFPFGYGLSYTTFAYGDVRVDDAGVTFTLENTGDVEGAEVAQLYVGRVSNGVHRPARELKGFRKVRLAPGETATVTIPFDERTFRHYSVAQGGWSVEAGEYWIGVGASVEDIRGVATLRVEGEAAAVDRRADLPSYYSGQVAHVSDAEFEVLLGRALPAHTEARGPLHANSPLLAMHQAPSPLARLAAKVLRSLIDRSQRRGKPDLNLFFLYNMPFRAIGKMTNGAVSMEMVDAIVTLVNGKHLRGIGGVVSGFFRNRRESKRLEAELASTASAPASSPASVRA</sequence>
<dbReference type="InterPro" id="IPR002772">
    <property type="entry name" value="Glyco_hydro_3_C"/>
</dbReference>
<dbReference type="PANTHER" id="PTHR42715">
    <property type="entry name" value="BETA-GLUCOSIDASE"/>
    <property type="match status" value="1"/>
</dbReference>
<name>A0ABP9WDT2_9MICO</name>
<dbReference type="InterPro" id="IPR036881">
    <property type="entry name" value="Glyco_hydro_3_C_sf"/>
</dbReference>
<dbReference type="InterPro" id="IPR017853">
    <property type="entry name" value="GH"/>
</dbReference>
<dbReference type="Pfam" id="PF00933">
    <property type="entry name" value="Glyco_hydro_3"/>
    <property type="match status" value="1"/>
</dbReference>
<evidence type="ECO:0000313" key="4">
    <source>
        <dbReference type="EMBL" id="GAA5517997.1"/>
    </source>
</evidence>
<protein>
    <submittedName>
        <fullName evidence="4">Thermostable beta-glucosidase B</fullName>
    </submittedName>
</protein>
<keyword evidence="2" id="KW-0378">Hydrolase</keyword>
<comment type="caution">
    <text evidence="4">The sequence shown here is derived from an EMBL/GenBank/DDBJ whole genome shotgun (WGS) entry which is preliminary data.</text>
</comment>
<organism evidence="4 5">
    <name type="scientific">Demequina sediminis</name>
    <dbReference type="NCBI Taxonomy" id="1930058"/>
    <lineage>
        <taxon>Bacteria</taxon>
        <taxon>Bacillati</taxon>
        <taxon>Actinomycetota</taxon>
        <taxon>Actinomycetes</taxon>
        <taxon>Micrococcales</taxon>
        <taxon>Demequinaceae</taxon>
        <taxon>Demequina</taxon>
    </lineage>
</organism>
<proteinExistence type="inferred from homology"/>
<dbReference type="Gene3D" id="3.40.50.1700">
    <property type="entry name" value="Glycoside hydrolase family 3 C-terminal domain"/>
    <property type="match status" value="1"/>
</dbReference>
<dbReference type="SMART" id="SM01217">
    <property type="entry name" value="Fn3_like"/>
    <property type="match status" value="1"/>
</dbReference>
<accession>A0ABP9WDT2</accession>
<dbReference type="PRINTS" id="PR00133">
    <property type="entry name" value="GLHYDRLASE3"/>
</dbReference>
<dbReference type="RefSeq" id="WP_286213882.1">
    <property type="nucleotide sequence ID" value="NZ_AP027736.1"/>
</dbReference>
<evidence type="ECO:0000256" key="2">
    <source>
        <dbReference type="ARBA" id="ARBA00022801"/>
    </source>
</evidence>
<dbReference type="EMBL" id="BAABRR010000002">
    <property type="protein sequence ID" value="GAA5517997.1"/>
    <property type="molecule type" value="Genomic_DNA"/>
</dbReference>